<feature type="transmembrane region" description="Helical" evidence="9">
    <location>
        <begin position="166"/>
        <end position="185"/>
    </location>
</feature>
<dbReference type="InterPro" id="IPR017452">
    <property type="entry name" value="GPCR_Rhodpsn_7TM"/>
</dbReference>
<feature type="transmembrane region" description="Helical" evidence="9">
    <location>
        <begin position="6"/>
        <end position="26"/>
    </location>
</feature>
<evidence type="ECO:0000256" key="3">
    <source>
        <dbReference type="ARBA" id="ARBA00022989"/>
    </source>
</evidence>
<feature type="transmembrane region" description="Helical" evidence="9">
    <location>
        <begin position="65"/>
        <end position="87"/>
    </location>
</feature>
<sequence>MLAILIYSALSIVAFVGNALILAVFLRFKRLRTPTNMLIANLALGDLMISIFCIPLSYWHVLATAVFVSSWTLVAISFDRFMAIQFSMSPWLKMNRKRALYATLITWGFSLIMALPLLVVNQLESSSEGVDTCLEKWNDFFSDSFVSLYTSSLFALQYCLPLSVLLITYTAIGFSALYAVCWLPQNLLMNIWVTYDSSALNYPYILYIWWGAHTLAMFHSIVNPFVYYATNRRIHAALKHLLRWLPCLQNARNVALAEFDQTARQKAVTNSFKYPVGDSRRLTLHTQKTISLSMD</sequence>
<keyword evidence="2 8" id="KW-0812">Transmembrane</keyword>
<reference evidence="12" key="1">
    <citation type="submission" date="2022-11" db="UniProtKB">
        <authorList>
            <consortium name="WormBaseParasite"/>
        </authorList>
    </citation>
    <scope>IDENTIFICATION</scope>
</reference>
<feature type="transmembrane region" description="Helical" evidence="9">
    <location>
        <begin position="99"/>
        <end position="120"/>
    </location>
</feature>
<dbReference type="Pfam" id="PF00001">
    <property type="entry name" value="7tm_1"/>
    <property type="match status" value="1"/>
</dbReference>
<dbReference type="AlphaFoldDB" id="A0A915MD55"/>
<organism evidence="11 12">
    <name type="scientific">Meloidogyne javanica</name>
    <name type="common">Root-knot nematode worm</name>
    <dbReference type="NCBI Taxonomy" id="6303"/>
    <lineage>
        <taxon>Eukaryota</taxon>
        <taxon>Metazoa</taxon>
        <taxon>Ecdysozoa</taxon>
        <taxon>Nematoda</taxon>
        <taxon>Chromadorea</taxon>
        <taxon>Rhabditida</taxon>
        <taxon>Tylenchina</taxon>
        <taxon>Tylenchomorpha</taxon>
        <taxon>Tylenchoidea</taxon>
        <taxon>Meloidogynidae</taxon>
        <taxon>Meloidogyninae</taxon>
        <taxon>Meloidogyne</taxon>
        <taxon>Meloidogyne incognita group</taxon>
    </lineage>
</organism>
<dbReference type="GO" id="GO:0005886">
    <property type="term" value="C:plasma membrane"/>
    <property type="evidence" value="ECO:0007669"/>
    <property type="project" value="TreeGrafter"/>
</dbReference>
<evidence type="ECO:0000259" key="10">
    <source>
        <dbReference type="PROSITE" id="PS50262"/>
    </source>
</evidence>
<dbReference type="Gene3D" id="1.20.1070.10">
    <property type="entry name" value="Rhodopsin 7-helix transmembrane proteins"/>
    <property type="match status" value="1"/>
</dbReference>
<feature type="transmembrane region" description="Helical" evidence="9">
    <location>
        <begin position="205"/>
        <end position="229"/>
    </location>
</feature>
<evidence type="ECO:0000256" key="8">
    <source>
        <dbReference type="RuleBase" id="RU000688"/>
    </source>
</evidence>
<feature type="transmembrane region" description="Helical" evidence="9">
    <location>
        <begin position="140"/>
        <end position="159"/>
    </location>
</feature>
<keyword evidence="5 9" id="KW-0472">Membrane</keyword>
<keyword evidence="4 8" id="KW-0297">G-protein coupled receptor</keyword>
<feature type="domain" description="G-protein coupled receptors family 1 profile" evidence="10">
    <location>
        <begin position="17"/>
        <end position="172"/>
    </location>
</feature>
<evidence type="ECO:0000313" key="11">
    <source>
        <dbReference type="Proteomes" id="UP000887561"/>
    </source>
</evidence>
<evidence type="ECO:0000256" key="4">
    <source>
        <dbReference type="ARBA" id="ARBA00023040"/>
    </source>
</evidence>
<evidence type="ECO:0000313" key="12">
    <source>
        <dbReference type="WBParaSite" id="scaffold34769_cov256.g21665"/>
    </source>
</evidence>
<dbReference type="WBParaSite" id="scaffold34769_cov256.g21665">
    <property type="protein sequence ID" value="scaffold34769_cov256.g21665"/>
    <property type="gene ID" value="scaffold34769_cov256.g21665"/>
</dbReference>
<evidence type="ECO:0000256" key="5">
    <source>
        <dbReference type="ARBA" id="ARBA00023136"/>
    </source>
</evidence>
<comment type="subcellular location">
    <subcellularLocation>
        <location evidence="1">Membrane</location>
        <topology evidence="1">Multi-pass membrane protein</topology>
    </subcellularLocation>
</comment>
<comment type="similarity">
    <text evidence="8">Belongs to the G-protein coupled receptor 1 family.</text>
</comment>
<dbReference type="PRINTS" id="PR00237">
    <property type="entry name" value="GPCRRHODOPSN"/>
</dbReference>
<proteinExistence type="inferred from homology"/>
<keyword evidence="6 8" id="KW-0675">Receptor</keyword>
<evidence type="ECO:0000256" key="7">
    <source>
        <dbReference type="ARBA" id="ARBA00023224"/>
    </source>
</evidence>
<dbReference type="PROSITE" id="PS00237">
    <property type="entry name" value="G_PROTEIN_RECEP_F1_1"/>
    <property type="match status" value="1"/>
</dbReference>
<evidence type="ECO:0000256" key="2">
    <source>
        <dbReference type="ARBA" id="ARBA00022692"/>
    </source>
</evidence>
<keyword evidence="3 9" id="KW-1133">Transmembrane helix</keyword>
<keyword evidence="7 8" id="KW-0807">Transducer</keyword>
<dbReference type="PANTHER" id="PTHR24238">
    <property type="entry name" value="G-PROTEIN COUPLED RECEPTOR"/>
    <property type="match status" value="1"/>
</dbReference>
<evidence type="ECO:0000256" key="1">
    <source>
        <dbReference type="ARBA" id="ARBA00004141"/>
    </source>
</evidence>
<accession>A0A915MD55</accession>
<dbReference type="PANTHER" id="PTHR24238:SF77">
    <property type="entry name" value="NEUROPEPTIDE RECEPTOR 22"/>
    <property type="match status" value="1"/>
</dbReference>
<protein>
    <submittedName>
        <fullName evidence="12">G-protein coupled receptors family 1 profile domain-containing protein</fullName>
    </submittedName>
</protein>
<evidence type="ECO:0000256" key="9">
    <source>
        <dbReference type="SAM" id="Phobius"/>
    </source>
</evidence>
<dbReference type="GO" id="GO:0008188">
    <property type="term" value="F:neuropeptide receptor activity"/>
    <property type="evidence" value="ECO:0007669"/>
    <property type="project" value="TreeGrafter"/>
</dbReference>
<feature type="transmembrane region" description="Helical" evidence="9">
    <location>
        <begin position="38"/>
        <end position="59"/>
    </location>
</feature>
<dbReference type="PROSITE" id="PS50262">
    <property type="entry name" value="G_PROTEIN_RECEP_F1_2"/>
    <property type="match status" value="1"/>
</dbReference>
<keyword evidence="11" id="KW-1185">Reference proteome</keyword>
<evidence type="ECO:0000256" key="6">
    <source>
        <dbReference type="ARBA" id="ARBA00023170"/>
    </source>
</evidence>
<dbReference type="Proteomes" id="UP000887561">
    <property type="component" value="Unplaced"/>
</dbReference>
<dbReference type="SUPFAM" id="SSF81321">
    <property type="entry name" value="Family A G protein-coupled receptor-like"/>
    <property type="match status" value="1"/>
</dbReference>
<name>A0A915MD55_MELJA</name>
<dbReference type="InterPro" id="IPR000276">
    <property type="entry name" value="GPCR_Rhodpsn"/>
</dbReference>